<evidence type="ECO:0000256" key="2">
    <source>
        <dbReference type="ARBA" id="ARBA00022576"/>
    </source>
</evidence>
<dbReference type="AlphaFoldDB" id="A0A165K0T3"/>
<dbReference type="Pfam" id="PF13500">
    <property type="entry name" value="AAA_26"/>
    <property type="match status" value="1"/>
</dbReference>
<dbReference type="GO" id="GO:0000287">
    <property type="term" value="F:magnesium ion binding"/>
    <property type="evidence" value="ECO:0007669"/>
    <property type="project" value="InterPro"/>
</dbReference>
<dbReference type="GO" id="GO:0004015">
    <property type="term" value="F:adenosylmethionine-8-amino-7-oxononanoate transaminase activity"/>
    <property type="evidence" value="ECO:0007669"/>
    <property type="project" value="TreeGrafter"/>
</dbReference>
<dbReference type="InterPro" id="IPR015421">
    <property type="entry name" value="PyrdxlP-dep_Trfase_major"/>
</dbReference>
<dbReference type="CDD" id="cd03109">
    <property type="entry name" value="DTBS"/>
    <property type="match status" value="1"/>
</dbReference>
<dbReference type="GO" id="GO:0004141">
    <property type="term" value="F:dethiobiotin synthase activity"/>
    <property type="evidence" value="ECO:0007669"/>
    <property type="project" value="InterPro"/>
</dbReference>
<dbReference type="GO" id="GO:0009102">
    <property type="term" value="P:biotin biosynthetic process"/>
    <property type="evidence" value="ECO:0007669"/>
    <property type="project" value="UniProtKB-UniPathway"/>
</dbReference>
<dbReference type="InterPro" id="IPR049704">
    <property type="entry name" value="Aminotrans_3_PPA_site"/>
</dbReference>
<keyword evidence="5" id="KW-1185">Reference proteome</keyword>
<dbReference type="RefSeq" id="XP_018192417.1">
    <property type="nucleotide sequence ID" value="XM_018330431.1"/>
</dbReference>
<dbReference type="HAMAP" id="MF_00336">
    <property type="entry name" value="BioD"/>
    <property type="match status" value="1"/>
</dbReference>
<dbReference type="InterPro" id="IPR004472">
    <property type="entry name" value="DTB_synth_BioD"/>
</dbReference>
<protein>
    <submittedName>
        <fullName evidence="4">PLP-dependent transferase</fullName>
    </submittedName>
</protein>
<sequence>MSQPIGSLLWRSLRAYQVYGANTDVGKTIFSTILAKASKKRRPAENVWFLKPVSTGPLDEADDRHVSRFAQGVSTHCLHQFEKPISPHLAALSSAQETPSDSKVLRGIRDHFVECAQAGPGFAILETAGGVHSPGPSGASQADLYRPLRLPVVLIADSRLGGISSSISAYESLRIRGYDVASVMLFHDAVYQNDDYLRTYFDKQNIPSLSLPFPPERKESLLEDEKSLATYYEDVSSLPSMQDLLSRLDEQHENRINRLQSMPSRALECIWYPFTQHQLLSPERITTIDSASGDFFQTSTLPVKAIDNYTEDSSAPLLKPSFDGSASWWTQGLGHANPELVLAAAYAAGRYGHVMFAEAVHEPALSLAEMVLKYLNNPRMSRVFYTDNGSAGAEVAIKMGLRAARLRYGWSPSDNIEIIGLQGSYHGDTMGVMDCAEPSVYNEKVEWYQGRGFWFDYPKIKMANGSWVVEVPENLQQALGSGGVHSSLTDIFDVERREHGEEGQRYQQYIIDTLEKLQKQGRKFGALVMEPVILGAGGMLFADPLFQRMLVRVVRENPELFGTRSNETTTIEGTSNDWSGLPVIFDEVFTGFYRLGRASSSAFLGVHPDVSIHAKLLTGGVVPLCVTVASEPIFNAFDSAEKTDALLHGHSYTAHPIGCKVAEKSLQTMNELDKTGHWDVFKLDWIAPSNIEAESGDIKLHTEECPTGVWSVWSKDFVTSLSLHDKVRGVFAIGSVLAIELQDPSGGGYTSTASKELQSALMTGTLGDAGPRWDIHCRVLGNVLYLMASQMSTPETVREIEALVRASL</sequence>
<keyword evidence="2" id="KW-0032">Aminotransferase</keyword>
<dbReference type="GO" id="GO:0005524">
    <property type="term" value="F:ATP binding"/>
    <property type="evidence" value="ECO:0007669"/>
    <property type="project" value="InterPro"/>
</dbReference>
<dbReference type="PANTHER" id="PTHR42684:SF3">
    <property type="entry name" value="ADENOSYLMETHIONINE-8-AMINO-7-OXONONANOATE AMINOTRANSFERASE"/>
    <property type="match status" value="1"/>
</dbReference>
<dbReference type="Gene3D" id="3.40.640.10">
    <property type="entry name" value="Type I PLP-dependent aspartate aminotransferase-like (Major domain)"/>
    <property type="match status" value="1"/>
</dbReference>
<name>A0A165K0T3_XYLHT</name>
<dbReference type="Pfam" id="PF00202">
    <property type="entry name" value="Aminotran_3"/>
    <property type="match status" value="2"/>
</dbReference>
<evidence type="ECO:0000256" key="3">
    <source>
        <dbReference type="ARBA" id="ARBA00022679"/>
    </source>
</evidence>
<dbReference type="OrthoDB" id="425114at2759"/>
<comment type="subcellular location">
    <subcellularLocation>
        <location evidence="1">Mitochondrion</location>
    </subcellularLocation>
</comment>
<dbReference type="FunFam" id="3.90.1150.10:FF:000080">
    <property type="entry name" value="Bifunctional dethiobiotin synthetase/adenosylmethionine-8-amino-7-oxononanoate aminotransferase"/>
    <property type="match status" value="1"/>
</dbReference>
<evidence type="ECO:0000313" key="4">
    <source>
        <dbReference type="EMBL" id="KZF26862.1"/>
    </source>
</evidence>
<reference evidence="4 5" key="1">
    <citation type="journal article" date="2016" name="Fungal Biol.">
        <title>The genome of Xylona heveae provides a window into fungal endophytism.</title>
        <authorList>
            <person name="Gazis R."/>
            <person name="Kuo A."/>
            <person name="Riley R."/>
            <person name="LaButti K."/>
            <person name="Lipzen A."/>
            <person name="Lin J."/>
            <person name="Amirebrahimi M."/>
            <person name="Hesse C.N."/>
            <person name="Spatafora J.W."/>
            <person name="Henrissat B."/>
            <person name="Hainaut M."/>
            <person name="Grigoriev I.V."/>
            <person name="Hibbett D.S."/>
        </authorList>
    </citation>
    <scope>NUCLEOTIDE SEQUENCE [LARGE SCALE GENOMIC DNA]</scope>
    <source>
        <strain evidence="4 5">TC161</strain>
    </source>
</reference>
<evidence type="ECO:0000313" key="5">
    <source>
        <dbReference type="Proteomes" id="UP000076632"/>
    </source>
</evidence>
<dbReference type="Proteomes" id="UP000076632">
    <property type="component" value="Unassembled WGS sequence"/>
</dbReference>
<dbReference type="GeneID" id="28895568"/>
<evidence type="ECO:0000256" key="1">
    <source>
        <dbReference type="ARBA" id="ARBA00004173"/>
    </source>
</evidence>
<organism evidence="4 5">
    <name type="scientific">Xylona heveae (strain CBS 132557 / TC161)</name>
    <dbReference type="NCBI Taxonomy" id="1328760"/>
    <lineage>
        <taxon>Eukaryota</taxon>
        <taxon>Fungi</taxon>
        <taxon>Dikarya</taxon>
        <taxon>Ascomycota</taxon>
        <taxon>Pezizomycotina</taxon>
        <taxon>Xylonomycetes</taxon>
        <taxon>Xylonales</taxon>
        <taxon>Xylonaceae</taxon>
        <taxon>Xylona</taxon>
    </lineage>
</organism>
<dbReference type="EMBL" id="KV407454">
    <property type="protein sequence ID" value="KZF26862.1"/>
    <property type="molecule type" value="Genomic_DNA"/>
</dbReference>
<dbReference type="SUPFAM" id="SSF52540">
    <property type="entry name" value="P-loop containing nucleoside triphosphate hydrolases"/>
    <property type="match status" value="1"/>
</dbReference>
<dbReference type="InterPro" id="IPR005814">
    <property type="entry name" value="Aminotrans_3"/>
</dbReference>
<dbReference type="Gene3D" id="3.40.50.300">
    <property type="entry name" value="P-loop containing nucleotide triphosphate hydrolases"/>
    <property type="match status" value="1"/>
</dbReference>
<dbReference type="PROSITE" id="PS00600">
    <property type="entry name" value="AA_TRANSFER_CLASS_3"/>
    <property type="match status" value="1"/>
</dbReference>
<dbReference type="OMA" id="KGWASRA"/>
<dbReference type="GO" id="GO:0005739">
    <property type="term" value="C:mitochondrion"/>
    <property type="evidence" value="ECO:0007669"/>
    <property type="project" value="UniProtKB-SubCell"/>
</dbReference>
<proteinExistence type="inferred from homology"/>
<keyword evidence="3 4" id="KW-0808">Transferase</keyword>
<accession>A0A165K0T3</accession>
<dbReference type="InterPro" id="IPR027417">
    <property type="entry name" value="P-loop_NTPase"/>
</dbReference>
<dbReference type="PANTHER" id="PTHR42684">
    <property type="entry name" value="ADENOSYLMETHIONINE-8-AMINO-7-OXONONANOATE AMINOTRANSFERASE"/>
    <property type="match status" value="1"/>
</dbReference>
<dbReference type="STRING" id="1328760.A0A165K0T3"/>
<dbReference type="UniPathway" id="UPA00078"/>
<dbReference type="GO" id="GO:0030170">
    <property type="term" value="F:pyridoxal phosphate binding"/>
    <property type="evidence" value="ECO:0007669"/>
    <property type="project" value="InterPro"/>
</dbReference>
<gene>
    <name evidence="4" type="ORF">L228DRAFT_226683</name>
</gene>
<dbReference type="InParanoid" id="A0A165K0T3"/>
<dbReference type="InterPro" id="IPR015424">
    <property type="entry name" value="PyrdxlP-dep_Trfase"/>
</dbReference>
<dbReference type="SUPFAM" id="SSF53383">
    <property type="entry name" value="PLP-dependent transferases"/>
    <property type="match status" value="1"/>
</dbReference>